<keyword evidence="3" id="KW-1185">Reference proteome</keyword>
<proteinExistence type="predicted"/>
<gene>
    <name evidence="2" type="ORF">GCM10010319_47080</name>
</gene>
<protein>
    <submittedName>
        <fullName evidence="2">Uncharacterized protein</fullName>
    </submittedName>
</protein>
<feature type="region of interest" description="Disordered" evidence="1">
    <location>
        <begin position="1"/>
        <end position="23"/>
    </location>
</feature>
<evidence type="ECO:0000313" key="3">
    <source>
        <dbReference type="Proteomes" id="UP001500063"/>
    </source>
</evidence>
<accession>A0ABP3H9A3</accession>
<comment type="caution">
    <text evidence="2">The sequence shown here is derived from an EMBL/GenBank/DDBJ whole genome shotgun (WGS) entry which is preliminary data.</text>
</comment>
<dbReference type="Proteomes" id="UP001500063">
    <property type="component" value="Unassembled WGS sequence"/>
</dbReference>
<evidence type="ECO:0000256" key="1">
    <source>
        <dbReference type="SAM" id="MobiDB-lite"/>
    </source>
</evidence>
<organism evidence="2 3">
    <name type="scientific">Streptomyces blastmyceticus</name>
    <dbReference type="NCBI Taxonomy" id="68180"/>
    <lineage>
        <taxon>Bacteria</taxon>
        <taxon>Bacillati</taxon>
        <taxon>Actinomycetota</taxon>
        <taxon>Actinomycetes</taxon>
        <taxon>Kitasatosporales</taxon>
        <taxon>Streptomycetaceae</taxon>
        <taxon>Streptomyces</taxon>
    </lineage>
</organism>
<reference evidence="3" key="1">
    <citation type="journal article" date="2019" name="Int. J. Syst. Evol. Microbiol.">
        <title>The Global Catalogue of Microorganisms (GCM) 10K type strain sequencing project: providing services to taxonomists for standard genome sequencing and annotation.</title>
        <authorList>
            <consortium name="The Broad Institute Genomics Platform"/>
            <consortium name="The Broad Institute Genome Sequencing Center for Infectious Disease"/>
            <person name="Wu L."/>
            <person name="Ma J."/>
        </authorList>
    </citation>
    <scope>NUCLEOTIDE SEQUENCE [LARGE SCALE GENOMIC DNA]</scope>
    <source>
        <strain evidence="3">JCM 4565</strain>
    </source>
</reference>
<sequence length="71" mass="7946">MTTEADTGVISLPHSSGPSGVIVGKKVDECPTCSRLNDDRHRASTPPTVNWPLENRARREFHTHWEEAHRA</sequence>
<evidence type="ECO:0000313" key="2">
    <source>
        <dbReference type="EMBL" id="GAA0363870.1"/>
    </source>
</evidence>
<dbReference type="EMBL" id="BAAABW010000026">
    <property type="protein sequence ID" value="GAA0363870.1"/>
    <property type="molecule type" value="Genomic_DNA"/>
</dbReference>
<name>A0ABP3H9A3_9ACTN</name>